<gene>
    <name evidence="1" type="ORF">GCM10022254_05870</name>
</gene>
<keyword evidence="2" id="KW-1185">Reference proteome</keyword>
<reference evidence="2" key="1">
    <citation type="journal article" date="2019" name="Int. J. Syst. Evol. Microbiol.">
        <title>The Global Catalogue of Microorganisms (GCM) 10K type strain sequencing project: providing services to taxonomists for standard genome sequencing and annotation.</title>
        <authorList>
            <consortium name="The Broad Institute Genomics Platform"/>
            <consortium name="The Broad Institute Genome Sequencing Center for Infectious Disease"/>
            <person name="Wu L."/>
            <person name="Ma J."/>
        </authorList>
    </citation>
    <scope>NUCLEOTIDE SEQUENCE [LARGE SCALE GENOMIC DNA]</scope>
    <source>
        <strain evidence="2">JCM 17440</strain>
    </source>
</reference>
<comment type="caution">
    <text evidence="1">The sequence shown here is derived from an EMBL/GenBank/DDBJ whole genome shotgun (WGS) entry which is preliminary data.</text>
</comment>
<protein>
    <submittedName>
        <fullName evidence="1">Uncharacterized protein</fullName>
    </submittedName>
</protein>
<accession>A0ABP8BSN9</accession>
<evidence type="ECO:0000313" key="2">
    <source>
        <dbReference type="Proteomes" id="UP001501710"/>
    </source>
</evidence>
<sequence>MAAARPPTEIPAPRQIITNRNHPAIDRQGCPALHRAALVVSVRTEGFVMLEMLVAGPLPA</sequence>
<dbReference type="EMBL" id="BAABAS010000003">
    <property type="protein sequence ID" value="GAA4224996.1"/>
    <property type="molecule type" value="Genomic_DNA"/>
</dbReference>
<name>A0ABP8BSN9_9ACTN</name>
<evidence type="ECO:0000313" key="1">
    <source>
        <dbReference type="EMBL" id="GAA4224996.1"/>
    </source>
</evidence>
<proteinExistence type="predicted"/>
<dbReference type="Proteomes" id="UP001501710">
    <property type="component" value="Unassembled WGS sequence"/>
</dbReference>
<organism evidence="1 2">
    <name type="scientific">Actinomadura meridiana</name>
    <dbReference type="NCBI Taxonomy" id="559626"/>
    <lineage>
        <taxon>Bacteria</taxon>
        <taxon>Bacillati</taxon>
        <taxon>Actinomycetota</taxon>
        <taxon>Actinomycetes</taxon>
        <taxon>Streptosporangiales</taxon>
        <taxon>Thermomonosporaceae</taxon>
        <taxon>Actinomadura</taxon>
    </lineage>
</organism>